<dbReference type="InterPro" id="IPR004101">
    <property type="entry name" value="Mur_ligase_C"/>
</dbReference>
<keyword evidence="27" id="KW-1185">Reference proteome</keyword>
<reference evidence="26 27" key="1">
    <citation type="journal article" date="2014" name="Appl. Environ. Microbiol.">
        <title>Gut symbionts from distinct hosts exhibit genotoxic activity via divergent colibactin biosynthetic pathways.</title>
        <authorList>
            <person name="Engel P."/>
            <person name="Vizcaino M.I."/>
            <person name="Crawford J.M."/>
        </authorList>
    </citation>
    <scope>NUCLEOTIDE SEQUENCE [LARGE SCALE GENOMIC DNA]</scope>
    <source>
        <strain evidence="26 27">PEB0191</strain>
    </source>
</reference>
<dbReference type="SUPFAM" id="SSF53244">
    <property type="entry name" value="MurD-like peptide ligases, peptide-binding domain"/>
    <property type="match status" value="1"/>
</dbReference>
<evidence type="ECO:0000256" key="23">
    <source>
        <dbReference type="PIRNR" id="PIRNR001563"/>
    </source>
</evidence>
<dbReference type="EMBL" id="CP009056">
    <property type="protein sequence ID" value="AJA45814.1"/>
    <property type="molecule type" value="Genomic_DNA"/>
</dbReference>
<dbReference type="UniPathway" id="UPA00077">
    <property type="reaction ID" value="UER00157"/>
</dbReference>
<dbReference type="GO" id="GO:0046654">
    <property type="term" value="P:tetrahydrofolate biosynthetic process"/>
    <property type="evidence" value="ECO:0007669"/>
    <property type="project" value="UniProtKB-UniPathway"/>
</dbReference>
<dbReference type="PANTHER" id="PTHR11136:SF0">
    <property type="entry name" value="DIHYDROFOLATE SYNTHETASE-RELATED"/>
    <property type="match status" value="1"/>
</dbReference>
<keyword evidence="15" id="KW-0289">Folate biosynthesis</keyword>
<evidence type="ECO:0000256" key="7">
    <source>
        <dbReference type="ARBA" id="ARBA00013023"/>
    </source>
</evidence>
<dbReference type="NCBIfam" id="TIGR01499">
    <property type="entry name" value="folC"/>
    <property type="match status" value="1"/>
</dbReference>
<dbReference type="RefSeq" id="WP_052236932.1">
    <property type="nucleotide sequence ID" value="NZ_CP009056.1"/>
</dbReference>
<dbReference type="GO" id="GO:0004326">
    <property type="term" value="F:tetrahydrofolylpolyglutamate synthase activity"/>
    <property type="evidence" value="ECO:0007669"/>
    <property type="project" value="UniProtKB-EC"/>
</dbReference>
<evidence type="ECO:0000256" key="13">
    <source>
        <dbReference type="ARBA" id="ARBA00022840"/>
    </source>
</evidence>
<comment type="catalytic activity">
    <reaction evidence="22">
        <text>7,8-dihydropteroate + L-glutamate + ATP = 7,8-dihydrofolate + ADP + phosphate + H(+)</text>
        <dbReference type="Rhea" id="RHEA:23584"/>
        <dbReference type="ChEBI" id="CHEBI:15378"/>
        <dbReference type="ChEBI" id="CHEBI:17839"/>
        <dbReference type="ChEBI" id="CHEBI:29985"/>
        <dbReference type="ChEBI" id="CHEBI:30616"/>
        <dbReference type="ChEBI" id="CHEBI:43474"/>
        <dbReference type="ChEBI" id="CHEBI:57451"/>
        <dbReference type="ChEBI" id="CHEBI:456216"/>
        <dbReference type="EC" id="6.3.2.12"/>
    </reaction>
</comment>
<evidence type="ECO:0000256" key="10">
    <source>
        <dbReference type="ARBA" id="ARBA00022598"/>
    </source>
</evidence>
<dbReference type="HOGENOM" id="CLU_015869_1_0_6"/>
<comment type="function">
    <text evidence="2">Functions in two distinct reactions of the de novo folate biosynthetic pathway. Catalyzes the addition of a glutamate residue to dihydropteroate (7,8-dihydropteroate or H2Pte) to form dihydrofolate (7,8-dihydrofolate monoglutamate or H2Pte-Glu). Also catalyzes successive additions of L-glutamate to tetrahydrofolate or 10-formyltetrahydrofolate or 5,10-methylenetetrahydrofolate, leading to folylpolyglutamate derivatives.</text>
</comment>
<dbReference type="PROSITE" id="PS01011">
    <property type="entry name" value="FOLYLPOLYGLU_SYNT_1"/>
    <property type="match status" value="1"/>
</dbReference>
<comment type="pathway">
    <text evidence="4">Cofactor biosynthesis; tetrahydrofolylpolyglutamate biosynthesis.</text>
</comment>
<dbReference type="Proteomes" id="UP000030901">
    <property type="component" value="Chromosome"/>
</dbReference>
<evidence type="ECO:0000256" key="3">
    <source>
        <dbReference type="ARBA" id="ARBA00004799"/>
    </source>
</evidence>
<keyword evidence="11" id="KW-0479">Metal-binding</keyword>
<comment type="catalytic activity">
    <reaction evidence="19">
        <text>(6S)-5,6,7,8-tetrahydrofolyl-(gamma-L-Glu)(n) + L-glutamate + ATP = (6S)-5,6,7,8-tetrahydrofolyl-(gamma-L-Glu)(n+1) + ADP + phosphate + H(+)</text>
        <dbReference type="Rhea" id="RHEA:10580"/>
        <dbReference type="Rhea" id="RHEA-COMP:14738"/>
        <dbReference type="Rhea" id="RHEA-COMP:14740"/>
        <dbReference type="ChEBI" id="CHEBI:15378"/>
        <dbReference type="ChEBI" id="CHEBI:29985"/>
        <dbReference type="ChEBI" id="CHEBI:30616"/>
        <dbReference type="ChEBI" id="CHEBI:43474"/>
        <dbReference type="ChEBI" id="CHEBI:141005"/>
        <dbReference type="ChEBI" id="CHEBI:456216"/>
        <dbReference type="EC" id="6.3.2.17"/>
    </reaction>
</comment>
<evidence type="ECO:0000256" key="6">
    <source>
        <dbReference type="ARBA" id="ARBA00011245"/>
    </source>
</evidence>
<evidence type="ECO:0000256" key="2">
    <source>
        <dbReference type="ARBA" id="ARBA00002714"/>
    </source>
</evidence>
<evidence type="ECO:0000256" key="20">
    <source>
        <dbReference type="ARBA" id="ARBA00047808"/>
    </source>
</evidence>
<dbReference type="InterPro" id="IPR036565">
    <property type="entry name" value="Mur-like_cat_sf"/>
</dbReference>
<dbReference type="InterPro" id="IPR013221">
    <property type="entry name" value="Mur_ligase_cen"/>
</dbReference>
<feature type="domain" description="Mur ligase central" evidence="25">
    <location>
        <begin position="56"/>
        <end position="272"/>
    </location>
</feature>
<evidence type="ECO:0000256" key="8">
    <source>
        <dbReference type="ARBA" id="ARBA00013025"/>
    </source>
</evidence>
<dbReference type="FunFam" id="3.40.1190.10:FF:000004">
    <property type="entry name" value="Dihydrofolate synthase/folylpolyglutamate synthase"/>
    <property type="match status" value="1"/>
</dbReference>
<comment type="pathway">
    <text evidence="3">Cofactor biosynthesis; tetrahydrofolate biosynthesis; 7,8-dihydrofolate from 2-amino-4-hydroxy-6-hydroxymethyl-7,8-dihydropteridine diphosphate and 4-aminobenzoate: step 2/2.</text>
</comment>
<evidence type="ECO:0000256" key="5">
    <source>
        <dbReference type="ARBA" id="ARBA00008276"/>
    </source>
</evidence>
<protein>
    <recommendedName>
        <fullName evidence="9">Dihydrofolate synthase/folylpolyglutamate synthase</fullName>
        <ecNumber evidence="7">6.3.2.12</ecNumber>
        <ecNumber evidence="8">6.3.2.17</ecNumber>
    </recommendedName>
    <alternativeName>
        <fullName evidence="18">Folylpoly-gamma-glutamate synthetase-dihydrofolate synthetase</fullName>
    </alternativeName>
    <alternativeName>
        <fullName evidence="16">Folylpolyglutamate synthetase</fullName>
    </alternativeName>
    <alternativeName>
        <fullName evidence="17">Tetrahydrofolylpolyglutamate synthase</fullName>
    </alternativeName>
</protein>
<dbReference type="Gene3D" id="3.90.190.20">
    <property type="entry name" value="Mur ligase, C-terminal domain"/>
    <property type="match status" value="1"/>
</dbReference>
<keyword evidence="10 23" id="KW-0436">Ligase</keyword>
<feature type="domain" description="Mur ligase C-terminal" evidence="24">
    <location>
        <begin position="295"/>
        <end position="417"/>
    </location>
</feature>
<dbReference type="NCBIfam" id="NF008101">
    <property type="entry name" value="PRK10846.1"/>
    <property type="match status" value="1"/>
</dbReference>
<evidence type="ECO:0000256" key="12">
    <source>
        <dbReference type="ARBA" id="ARBA00022741"/>
    </source>
</evidence>
<dbReference type="InterPro" id="IPR036615">
    <property type="entry name" value="Mur_ligase_C_dom_sf"/>
</dbReference>
<evidence type="ECO:0000256" key="11">
    <source>
        <dbReference type="ARBA" id="ARBA00022723"/>
    </source>
</evidence>
<comment type="subunit">
    <text evidence="6">Monomer.</text>
</comment>
<organism evidence="26 27">
    <name type="scientific">Frischella perrara</name>
    <dbReference type="NCBI Taxonomy" id="1267021"/>
    <lineage>
        <taxon>Bacteria</taxon>
        <taxon>Pseudomonadati</taxon>
        <taxon>Pseudomonadota</taxon>
        <taxon>Gammaproteobacteria</taxon>
        <taxon>Orbales</taxon>
        <taxon>Orbaceae</taxon>
        <taxon>Frischella</taxon>
    </lineage>
</organism>
<dbReference type="EC" id="6.3.2.17" evidence="8"/>
<evidence type="ECO:0000256" key="22">
    <source>
        <dbReference type="ARBA" id="ARBA00049161"/>
    </source>
</evidence>
<comment type="catalytic activity">
    <reaction evidence="21">
        <text>(6R)-5,10-methylenetetrahydrofolyl-(gamma-L-Glu)(n) + L-glutamate + ATP = (6R)-5,10-methylenetetrahydrofolyl-(gamma-L-Glu)(n+1) + ADP + phosphate + H(+)</text>
        <dbReference type="Rhea" id="RHEA:51912"/>
        <dbReference type="Rhea" id="RHEA-COMP:13257"/>
        <dbReference type="Rhea" id="RHEA-COMP:13258"/>
        <dbReference type="ChEBI" id="CHEBI:15378"/>
        <dbReference type="ChEBI" id="CHEBI:29985"/>
        <dbReference type="ChEBI" id="CHEBI:30616"/>
        <dbReference type="ChEBI" id="CHEBI:43474"/>
        <dbReference type="ChEBI" id="CHEBI:136572"/>
        <dbReference type="ChEBI" id="CHEBI:456216"/>
        <dbReference type="EC" id="6.3.2.17"/>
    </reaction>
</comment>
<dbReference type="PANTHER" id="PTHR11136">
    <property type="entry name" value="FOLYLPOLYGLUTAMATE SYNTHASE-RELATED"/>
    <property type="match status" value="1"/>
</dbReference>
<evidence type="ECO:0000256" key="16">
    <source>
        <dbReference type="ARBA" id="ARBA00030048"/>
    </source>
</evidence>
<evidence type="ECO:0000256" key="18">
    <source>
        <dbReference type="ARBA" id="ARBA00032510"/>
    </source>
</evidence>
<keyword evidence="12 23" id="KW-0547">Nucleotide-binding</keyword>
<evidence type="ECO:0000256" key="21">
    <source>
        <dbReference type="ARBA" id="ARBA00049035"/>
    </source>
</evidence>
<dbReference type="STRING" id="1267021.FPB0191_02003"/>
<dbReference type="Pfam" id="PF02875">
    <property type="entry name" value="Mur_ligase_C"/>
    <property type="match status" value="1"/>
</dbReference>
<dbReference type="Pfam" id="PF08245">
    <property type="entry name" value="Mur_ligase_M"/>
    <property type="match status" value="1"/>
</dbReference>
<evidence type="ECO:0000256" key="19">
    <source>
        <dbReference type="ARBA" id="ARBA00047493"/>
    </source>
</evidence>
<dbReference type="GO" id="GO:0008841">
    <property type="term" value="F:dihydrofolate synthase activity"/>
    <property type="evidence" value="ECO:0007669"/>
    <property type="project" value="UniProtKB-EC"/>
</dbReference>
<dbReference type="OrthoDB" id="9809356at2"/>
<evidence type="ECO:0000259" key="24">
    <source>
        <dbReference type="Pfam" id="PF02875"/>
    </source>
</evidence>
<evidence type="ECO:0000256" key="15">
    <source>
        <dbReference type="ARBA" id="ARBA00022909"/>
    </source>
</evidence>
<gene>
    <name evidence="26" type="ORF">FPB0191_02003</name>
</gene>
<dbReference type="KEGG" id="fpp:FPB0191_02003"/>
<dbReference type="Gene3D" id="3.40.1190.10">
    <property type="entry name" value="Mur-like, catalytic domain"/>
    <property type="match status" value="1"/>
</dbReference>
<accession>A0A0A7S2V1</accession>
<dbReference type="InterPro" id="IPR018109">
    <property type="entry name" value="Folylpolyglutamate_synth_CS"/>
</dbReference>
<evidence type="ECO:0000313" key="26">
    <source>
        <dbReference type="EMBL" id="AJA45814.1"/>
    </source>
</evidence>
<dbReference type="GO" id="GO:0046872">
    <property type="term" value="F:metal ion binding"/>
    <property type="evidence" value="ECO:0007669"/>
    <property type="project" value="UniProtKB-KW"/>
</dbReference>
<dbReference type="EC" id="6.3.2.12" evidence="7"/>
<dbReference type="InterPro" id="IPR001645">
    <property type="entry name" value="Folylpolyglutamate_synth"/>
</dbReference>
<evidence type="ECO:0000256" key="9">
    <source>
        <dbReference type="ARBA" id="ARBA00019357"/>
    </source>
</evidence>
<evidence type="ECO:0000313" key="27">
    <source>
        <dbReference type="Proteomes" id="UP000030901"/>
    </source>
</evidence>
<evidence type="ECO:0000256" key="17">
    <source>
        <dbReference type="ARBA" id="ARBA00030592"/>
    </source>
</evidence>
<dbReference type="PIRSF" id="PIRSF001563">
    <property type="entry name" value="Folylpolyglu_synth"/>
    <property type="match status" value="1"/>
</dbReference>
<keyword evidence="13 23" id="KW-0067">ATP-binding</keyword>
<evidence type="ECO:0000256" key="4">
    <source>
        <dbReference type="ARBA" id="ARBA00005150"/>
    </source>
</evidence>
<dbReference type="GO" id="GO:0005737">
    <property type="term" value="C:cytoplasm"/>
    <property type="evidence" value="ECO:0007669"/>
    <property type="project" value="TreeGrafter"/>
</dbReference>
<dbReference type="AlphaFoldDB" id="A0A0A7S2V1"/>
<comment type="similarity">
    <text evidence="5 23">Belongs to the folylpolyglutamate synthase family.</text>
</comment>
<comment type="catalytic activity">
    <reaction evidence="20">
        <text>10-formyltetrahydrofolyl-(gamma-L-Glu)(n) + L-glutamate + ATP = 10-formyltetrahydrofolyl-(gamma-L-Glu)(n+1) + ADP + phosphate + H(+)</text>
        <dbReference type="Rhea" id="RHEA:51904"/>
        <dbReference type="Rhea" id="RHEA-COMP:13088"/>
        <dbReference type="Rhea" id="RHEA-COMP:14300"/>
        <dbReference type="ChEBI" id="CHEBI:15378"/>
        <dbReference type="ChEBI" id="CHEBI:29985"/>
        <dbReference type="ChEBI" id="CHEBI:30616"/>
        <dbReference type="ChEBI" id="CHEBI:43474"/>
        <dbReference type="ChEBI" id="CHEBI:134413"/>
        <dbReference type="ChEBI" id="CHEBI:456216"/>
        <dbReference type="EC" id="6.3.2.17"/>
    </reaction>
</comment>
<evidence type="ECO:0000259" key="25">
    <source>
        <dbReference type="Pfam" id="PF08245"/>
    </source>
</evidence>
<dbReference type="GO" id="GO:0005524">
    <property type="term" value="F:ATP binding"/>
    <property type="evidence" value="ECO:0007669"/>
    <property type="project" value="UniProtKB-KW"/>
</dbReference>
<keyword evidence="14" id="KW-0460">Magnesium</keyword>
<dbReference type="GO" id="GO:0046656">
    <property type="term" value="P:folic acid biosynthetic process"/>
    <property type="evidence" value="ECO:0007669"/>
    <property type="project" value="UniProtKB-KW"/>
</dbReference>
<comment type="cofactor">
    <cofactor evidence="1">
        <name>Mg(2+)</name>
        <dbReference type="ChEBI" id="CHEBI:18420"/>
    </cofactor>
</comment>
<evidence type="ECO:0000256" key="14">
    <source>
        <dbReference type="ARBA" id="ARBA00022842"/>
    </source>
</evidence>
<dbReference type="PROSITE" id="PS01012">
    <property type="entry name" value="FOLYLPOLYGLU_SYNT_2"/>
    <property type="match status" value="1"/>
</dbReference>
<evidence type="ECO:0000256" key="1">
    <source>
        <dbReference type="ARBA" id="ARBA00001946"/>
    </source>
</evidence>
<proteinExistence type="inferred from homology"/>
<sequence length="432" mass="47846">MNTATSDKPNVQASLKTWLRYLEHIHPTTIELGLERVSLVAQRLDILKPAPFVFTVAGTNGKGTTCRTLEMILLSAGYRVGVYSSPHLLRYTERVRINNQELPDIEHIKAFDQIEHARQDISLSYFEYSTLAALLMFKQANLDIVILEVGLGGRLDATNIVNADVAVITSIALDHTDFLGNTRESIGYEKAGIFKQHCTAIVGEPDTPSSIIKYAKEKQVQLHCCQPNKGGDWQYKLVNHQSWNFKSLKDTYENLPVPQIPLANAATALAAISYSKLDVSINSIHQGLAITQLTGRFQIISENPLIIIDVAHNPHAAKYLNSQLQKVIQNRNNIKKVRIVIGMLKDKDIKSTIAALKADCWYCASLYGERGATAEEIAVNINPSVTTILTFPSVKAAWEQAKTDADENDIIVVCGSFYTVSDILGIAKNDEQ</sequence>
<dbReference type="SUPFAM" id="SSF53623">
    <property type="entry name" value="MurD-like peptide ligases, catalytic domain"/>
    <property type="match status" value="1"/>
</dbReference>
<name>A0A0A7S2V1_FRIPE</name>